<dbReference type="GO" id="GO:0009507">
    <property type="term" value="C:chloroplast"/>
    <property type="evidence" value="ECO:0007669"/>
    <property type="project" value="UniProtKB-SubCell"/>
</dbReference>
<evidence type="ECO:0000313" key="16">
    <source>
        <dbReference type="EMBL" id="TYK09957.1"/>
    </source>
</evidence>
<reference evidence="16 17" key="1">
    <citation type="submission" date="2019-08" db="EMBL/GenBank/DDBJ databases">
        <title>Draft genome sequences of two oriental melons (Cucumis melo L. var makuwa).</title>
        <authorList>
            <person name="Kwon S.-Y."/>
        </authorList>
    </citation>
    <scope>NUCLEOTIDE SEQUENCE [LARGE SCALE GENOMIC DNA]</scope>
    <source>
        <strain evidence="17">cv. Chang Bougi</strain>
        <tissue evidence="16">Leaf</tissue>
    </source>
</reference>
<dbReference type="InterPro" id="IPR017941">
    <property type="entry name" value="Rieske_2Fe-2S"/>
</dbReference>
<sequence length="1032" mass="117156">MGVATISSIHLLHIPTTLTLNPPRSRLLSSSFKITTTQRNVLRKCGLLHTAMASDDVVTSERRTMEEEKFDWFSEWYPVMPVCDLDKKVPTGKKVLGLDLVVWWDRNENAWKVFDDSCPHRLAPLSEGRIDQWGRLQCVYHGWCFNGSGDCKFIPQAPPDGPPVHSSKKACAAVYPSTMQNGIVWFWPNLDPKFKDIIMEKKPPFIPELDDPSYVKLEGNRDMAYGFQVRVNTDRERGRPLEMVVEKLKADGFVGKDETLRHKFFAPCVYYYFTDPELVQGNVESSSKNDGSLSSTANVKKPPTEISRRTFLAFFCIPVSPGKSRLIWAFPNNFDKWVHSIVPRWMFHIVQNLILDSDMYLLRVEEHKYEEIGTSNWHKACYVPVKSDAFVVGFRRWLNKYAGGQVDWGGKYSGSLPPLPPREQVLERYWSHVVNCKSCNGAYKALNKAEVSLQVISIAAIGALALTKSGESESESVSAMEVARISSPHLIHIPTTFNRTLTPNPSSIASNRNPPPRSRSFSSFKTATHRNAIRKCELIRTAMASDVVTSERPEVEEEKFDWFAEWYPVMPVCDLDKRVPVGKKVLGLDLVVWWDRNENAWKVFDDSCPHRLAPLSEGRIDQWGRLQCVYHGWCFNGSGDCKFIPQAPPDGPPVHSSKKACVAIYPTTVQNDILWFWPNSDPKFKDIILEKKPPFIPELDDPSYVKLEGNRDMAYGYWLLILVSGFRNSSPLDNGLDENGKGKGVLFYTPTADREGGRPLELVVEKLKADGFVGRHERIRHKFFAPCVYYFFSDPELVQGNVESSSKNDEAVSSTANVKKPPTEISQRRSFLVFYCIPVSPGKSRLIWAFPRNFGKWMNYIVPRWMFHIGQNLILDSDMYFLRVEEHKLEEIGPSNWHKACYVPVKSDALVVGFRRWLNKYAGGRVDWGGKYSGSLPPLPPREEVFERYRSHVVNCKSCNGAYKALNIAEVSLQAISIAAIGALALTKNGVISATVRATIVTIAILCFAASKWLSHFIHKTFHFQDYNHALV</sequence>
<evidence type="ECO:0000256" key="8">
    <source>
        <dbReference type="ARBA" id="ARBA00022946"/>
    </source>
</evidence>
<keyword evidence="3" id="KW-0150">Chloroplast</keyword>
<gene>
    <name evidence="16" type="ORF">E5676_scaffold16G00860</name>
</gene>
<keyword evidence="6" id="KW-0001">2Fe-2S</keyword>
<dbReference type="GO" id="GO:0046872">
    <property type="term" value="F:metal ion binding"/>
    <property type="evidence" value="ECO:0007669"/>
    <property type="project" value="UniProtKB-KW"/>
</dbReference>
<evidence type="ECO:0000256" key="1">
    <source>
        <dbReference type="ARBA" id="ARBA00004229"/>
    </source>
</evidence>
<evidence type="ECO:0000256" key="7">
    <source>
        <dbReference type="ARBA" id="ARBA00022723"/>
    </source>
</evidence>
<dbReference type="Gene3D" id="3.90.380.10">
    <property type="entry name" value="Naphthalene 1,2-dioxygenase Alpha Subunit, Chain A, domain 1"/>
    <property type="match status" value="2"/>
</dbReference>
<dbReference type="GO" id="GO:0016020">
    <property type="term" value="C:membrane"/>
    <property type="evidence" value="ECO:0007669"/>
    <property type="project" value="UniProtKB-SubCell"/>
</dbReference>
<evidence type="ECO:0000256" key="11">
    <source>
        <dbReference type="ARBA" id="ARBA00023004"/>
    </source>
</evidence>
<keyword evidence="4" id="KW-0934">Plastid</keyword>
<keyword evidence="5" id="KW-0812">Transmembrane</keyword>
<dbReference type="PANTHER" id="PTHR21266">
    <property type="entry name" value="IRON-SULFUR DOMAIN CONTAINING PROTEIN"/>
    <property type="match status" value="1"/>
</dbReference>
<evidence type="ECO:0000256" key="9">
    <source>
        <dbReference type="ARBA" id="ARBA00022989"/>
    </source>
</evidence>
<feature type="compositionally biased region" description="Low complexity" evidence="14">
    <location>
        <begin position="503"/>
        <end position="523"/>
    </location>
</feature>
<feature type="domain" description="Rieske" evidence="15">
    <location>
        <begin position="76"/>
        <end position="186"/>
    </location>
</feature>
<organism evidence="16 17">
    <name type="scientific">Cucumis melo var. makuwa</name>
    <name type="common">Oriental melon</name>
    <dbReference type="NCBI Taxonomy" id="1194695"/>
    <lineage>
        <taxon>Eukaryota</taxon>
        <taxon>Viridiplantae</taxon>
        <taxon>Streptophyta</taxon>
        <taxon>Embryophyta</taxon>
        <taxon>Tracheophyta</taxon>
        <taxon>Spermatophyta</taxon>
        <taxon>Magnoliopsida</taxon>
        <taxon>eudicotyledons</taxon>
        <taxon>Gunneridae</taxon>
        <taxon>Pentapetalae</taxon>
        <taxon>rosids</taxon>
        <taxon>fabids</taxon>
        <taxon>Cucurbitales</taxon>
        <taxon>Cucurbitaceae</taxon>
        <taxon>Benincaseae</taxon>
        <taxon>Cucumis</taxon>
    </lineage>
</organism>
<protein>
    <submittedName>
        <fullName evidence="16">Protochlorophyllide-dependent translocon component 52</fullName>
    </submittedName>
</protein>
<dbReference type="AlphaFoldDB" id="A0A5D3CD90"/>
<keyword evidence="10" id="KW-0560">Oxidoreductase</keyword>
<keyword evidence="9" id="KW-1133">Transmembrane helix</keyword>
<dbReference type="Proteomes" id="UP000321947">
    <property type="component" value="Unassembled WGS sequence"/>
</dbReference>
<keyword evidence="11" id="KW-0408">Iron</keyword>
<dbReference type="InterPro" id="IPR036922">
    <property type="entry name" value="Rieske_2Fe-2S_sf"/>
</dbReference>
<comment type="subcellular location">
    <subcellularLocation>
        <location evidence="2">Membrane</location>
    </subcellularLocation>
    <subcellularLocation>
        <location evidence="1">Plastid</location>
        <location evidence="1">Chloroplast</location>
    </subcellularLocation>
</comment>
<dbReference type="PROSITE" id="PS51296">
    <property type="entry name" value="RIESKE"/>
    <property type="match status" value="2"/>
</dbReference>
<dbReference type="InterPro" id="IPR013626">
    <property type="entry name" value="PaO"/>
</dbReference>
<dbReference type="EMBL" id="SSTD01011206">
    <property type="protein sequence ID" value="TYK09957.1"/>
    <property type="molecule type" value="Genomic_DNA"/>
</dbReference>
<dbReference type="Pfam" id="PF00355">
    <property type="entry name" value="Rieske"/>
    <property type="match status" value="2"/>
</dbReference>
<accession>A0A5D3CD90</accession>
<evidence type="ECO:0000256" key="12">
    <source>
        <dbReference type="ARBA" id="ARBA00023014"/>
    </source>
</evidence>
<dbReference type="CDD" id="cd03480">
    <property type="entry name" value="Rieske_RO_Alpha_PaO"/>
    <property type="match status" value="2"/>
</dbReference>
<feature type="region of interest" description="Disordered" evidence="14">
    <location>
        <begin position="502"/>
        <end position="523"/>
    </location>
</feature>
<evidence type="ECO:0000256" key="14">
    <source>
        <dbReference type="SAM" id="MobiDB-lite"/>
    </source>
</evidence>
<evidence type="ECO:0000256" key="13">
    <source>
        <dbReference type="ARBA" id="ARBA00023136"/>
    </source>
</evidence>
<name>A0A5D3CD90_CUCMM</name>
<dbReference type="SUPFAM" id="SSF50022">
    <property type="entry name" value="ISP domain"/>
    <property type="match status" value="2"/>
</dbReference>
<dbReference type="Pfam" id="PF08417">
    <property type="entry name" value="PaO"/>
    <property type="match status" value="2"/>
</dbReference>
<evidence type="ECO:0000313" key="17">
    <source>
        <dbReference type="Proteomes" id="UP000321947"/>
    </source>
</evidence>
<keyword evidence="8" id="KW-0809">Transit peptide</keyword>
<evidence type="ECO:0000256" key="6">
    <source>
        <dbReference type="ARBA" id="ARBA00022714"/>
    </source>
</evidence>
<evidence type="ECO:0000256" key="10">
    <source>
        <dbReference type="ARBA" id="ARBA00023002"/>
    </source>
</evidence>
<comment type="caution">
    <text evidence="16">The sequence shown here is derived from an EMBL/GenBank/DDBJ whole genome shotgun (WGS) entry which is preliminary data.</text>
</comment>
<dbReference type="GO" id="GO:0010277">
    <property type="term" value="F:chlorophyllide a oxygenase activity"/>
    <property type="evidence" value="ECO:0007669"/>
    <property type="project" value="InterPro"/>
</dbReference>
<evidence type="ECO:0000256" key="4">
    <source>
        <dbReference type="ARBA" id="ARBA00022640"/>
    </source>
</evidence>
<evidence type="ECO:0000256" key="3">
    <source>
        <dbReference type="ARBA" id="ARBA00022528"/>
    </source>
</evidence>
<keyword evidence="12" id="KW-0411">Iron-sulfur</keyword>
<feature type="domain" description="Rieske" evidence="15">
    <location>
        <begin position="566"/>
        <end position="676"/>
    </location>
</feature>
<keyword evidence="13" id="KW-0472">Membrane</keyword>
<evidence type="ECO:0000256" key="2">
    <source>
        <dbReference type="ARBA" id="ARBA00004370"/>
    </source>
</evidence>
<dbReference type="Gene3D" id="2.102.10.10">
    <property type="entry name" value="Rieske [2Fe-2S] iron-sulphur domain"/>
    <property type="match status" value="2"/>
</dbReference>
<proteinExistence type="predicted"/>
<evidence type="ECO:0000259" key="15">
    <source>
        <dbReference type="PROSITE" id="PS51296"/>
    </source>
</evidence>
<dbReference type="GO" id="GO:0051537">
    <property type="term" value="F:2 iron, 2 sulfur cluster binding"/>
    <property type="evidence" value="ECO:0007669"/>
    <property type="project" value="UniProtKB-KW"/>
</dbReference>
<dbReference type="PANTHER" id="PTHR21266:SF32">
    <property type="entry name" value="CHOLESTEROL 7-DESATURASE NVD"/>
    <property type="match status" value="1"/>
</dbReference>
<keyword evidence="7" id="KW-0479">Metal-binding</keyword>
<evidence type="ECO:0000256" key="5">
    <source>
        <dbReference type="ARBA" id="ARBA00022692"/>
    </source>
</evidence>
<dbReference type="InterPro" id="IPR050584">
    <property type="entry name" value="Cholesterol_7-desaturase"/>
</dbReference>
<dbReference type="SUPFAM" id="SSF55961">
    <property type="entry name" value="Bet v1-like"/>
    <property type="match status" value="2"/>
</dbReference>